<dbReference type="Proteomes" id="UP000657385">
    <property type="component" value="Unassembled WGS sequence"/>
</dbReference>
<dbReference type="PROSITE" id="PS00134">
    <property type="entry name" value="TRYPSIN_HIS"/>
    <property type="match status" value="1"/>
</dbReference>
<dbReference type="GO" id="GO:0006508">
    <property type="term" value="P:proteolysis"/>
    <property type="evidence" value="ECO:0007669"/>
    <property type="project" value="InterPro"/>
</dbReference>
<dbReference type="SUPFAM" id="SSF50494">
    <property type="entry name" value="Trypsin-like serine proteases"/>
    <property type="match status" value="1"/>
</dbReference>
<protein>
    <recommendedName>
        <fullName evidence="4">Serine protease</fullName>
    </recommendedName>
</protein>
<dbReference type="RefSeq" id="WP_196194889.1">
    <property type="nucleotide sequence ID" value="NZ_JADPRT010000006.1"/>
</dbReference>
<comment type="caution">
    <text evidence="2">The sequence shown here is derived from an EMBL/GenBank/DDBJ whole genome shotgun (WGS) entry which is preliminary data.</text>
</comment>
<dbReference type="EMBL" id="JADPRT010000006">
    <property type="protein sequence ID" value="MBF9069725.1"/>
    <property type="molecule type" value="Genomic_DNA"/>
</dbReference>
<reference evidence="2" key="1">
    <citation type="submission" date="2020-11" db="EMBL/GenBank/DDBJ databases">
        <title>Isolation and identification of active actinomycetes.</title>
        <authorList>
            <person name="Yu B."/>
        </authorList>
    </citation>
    <scope>NUCLEOTIDE SEQUENCE</scope>
    <source>
        <strain evidence="2">NEAU-YB345</strain>
    </source>
</reference>
<proteinExistence type="predicted"/>
<feature type="signal peptide" evidence="1">
    <location>
        <begin position="1"/>
        <end position="15"/>
    </location>
</feature>
<evidence type="ECO:0000256" key="1">
    <source>
        <dbReference type="SAM" id="SignalP"/>
    </source>
</evidence>
<sequence length="247" mass="25551">MAWLVVLALAGATGAASPSQDLGASRTAIANRVDSRVGALFSGGGVAGTHYCTASVVDSPRGNMIVTAAHCLSGANGDKVFVPGYRDGLAPYGVWQIAQTVEDPGWTANGDVNADVAFGLLEPLDGRPVQQVVGANRIAVDQGFDHVVTITGYPNSSEEPITCTDLVDRFSATQMRIDCTGYSDGTSGSPWLIPGQGGPTGDEGTVIGVIGGFEQGGYTDDVSYSSYFGDRIDALYHQALEQDAQLG</sequence>
<feature type="chain" id="PRO_5039709792" description="Serine protease" evidence="1">
    <location>
        <begin position="16"/>
        <end position="247"/>
    </location>
</feature>
<keyword evidence="3" id="KW-1185">Reference proteome</keyword>
<keyword evidence="1" id="KW-0732">Signal</keyword>
<dbReference type="InterPro" id="IPR009003">
    <property type="entry name" value="Peptidase_S1_PA"/>
</dbReference>
<accession>A0A931FEY7</accession>
<evidence type="ECO:0000313" key="3">
    <source>
        <dbReference type="Proteomes" id="UP000657385"/>
    </source>
</evidence>
<gene>
    <name evidence="2" type="ORF">I2501_16995</name>
</gene>
<dbReference type="Gene3D" id="2.40.10.10">
    <property type="entry name" value="Trypsin-like serine proteases"/>
    <property type="match status" value="2"/>
</dbReference>
<evidence type="ECO:0000313" key="2">
    <source>
        <dbReference type="EMBL" id="MBF9069725.1"/>
    </source>
</evidence>
<name>A0A931FEY7_9ACTN</name>
<evidence type="ECO:0008006" key="4">
    <source>
        <dbReference type="Google" id="ProtNLM"/>
    </source>
</evidence>
<dbReference type="InterPro" id="IPR018114">
    <property type="entry name" value="TRYPSIN_HIS"/>
</dbReference>
<dbReference type="AlphaFoldDB" id="A0A931FEY7"/>
<organism evidence="2 3">
    <name type="scientific">Streptacidiphilus fuscans</name>
    <dbReference type="NCBI Taxonomy" id="2789292"/>
    <lineage>
        <taxon>Bacteria</taxon>
        <taxon>Bacillati</taxon>
        <taxon>Actinomycetota</taxon>
        <taxon>Actinomycetes</taxon>
        <taxon>Kitasatosporales</taxon>
        <taxon>Streptomycetaceae</taxon>
        <taxon>Streptacidiphilus</taxon>
    </lineage>
</organism>
<dbReference type="InterPro" id="IPR043504">
    <property type="entry name" value="Peptidase_S1_PA_chymotrypsin"/>
</dbReference>
<dbReference type="GO" id="GO:0004252">
    <property type="term" value="F:serine-type endopeptidase activity"/>
    <property type="evidence" value="ECO:0007669"/>
    <property type="project" value="InterPro"/>
</dbReference>